<name>A0A0R0D4Y8_9GAMM</name>
<organism evidence="9 10">
    <name type="scientific">Stenotrophomonas chelatiphaga</name>
    <dbReference type="NCBI Taxonomy" id="517011"/>
    <lineage>
        <taxon>Bacteria</taxon>
        <taxon>Pseudomonadati</taxon>
        <taxon>Pseudomonadota</taxon>
        <taxon>Gammaproteobacteria</taxon>
        <taxon>Lysobacterales</taxon>
        <taxon>Lysobacteraceae</taxon>
        <taxon>Stenotrophomonas</taxon>
    </lineage>
</organism>
<sequence>MTLSLSPATAPHLPLVFRRSGHESAIQAATLFDVGLPAAQIERINAEVFAAFAASAPRAQGEPRPHNDAVALRTPDLERLYRAAGDEGRRMSPQSLRTWALGELQQSLGKQGFDHIEQRRHTHRSTLDARVQRAEHLSAEMRAALDAATAAQDAAEAAAGEVGAEQGALEAAREHVQQLQSELDALQPNDPARAAKQEELAAAREVLQQAQQRFDAAAQALCEAALELDAKLGELDELEATLRGFNQGQAMVAGYTERKLSSADTLTLLLALLSKEEAKDAMATMKTMSEFTIRTLKARQAKEQERIRQHEEELQRARDAEKKTGCAGKIFGWIGAAVGAIASIGAIVVGALHGNVALIAGGVMGMMLTIDSIVGMTTGFSVVGKVVEGVGSVIAKGLMFFGVSEDLAKQIGSIVATIVVMAAIVVAMLVTGNAAAATRTAALAVKGAVETTAAAAARIVEQATKVLQFVAQAAGAIGQTVHNVGQVVVAGIMIDVKKLLKLIQESLFGDQLLQDIMRMFAERTKEKLRRSLDHVTQMSDVQQDRADTSAYVIGHMRQRA</sequence>
<dbReference type="EMBL" id="LDJK01000007">
    <property type="protein sequence ID" value="KRG76645.1"/>
    <property type="molecule type" value="Genomic_DNA"/>
</dbReference>
<proteinExistence type="inferred from homology"/>
<keyword evidence="3" id="KW-0843">Virulence</keyword>
<evidence type="ECO:0000256" key="1">
    <source>
        <dbReference type="ARBA" id="ARBA00004301"/>
    </source>
</evidence>
<dbReference type="PATRIC" id="fig|517011.3.peg.2810"/>
<dbReference type="Proteomes" id="UP000051386">
    <property type="component" value="Unassembled WGS sequence"/>
</dbReference>
<reference evidence="9 10" key="1">
    <citation type="submission" date="2015-05" db="EMBL/GenBank/DDBJ databases">
        <title>Genome sequencing and analysis of members of genus Stenotrophomonas.</title>
        <authorList>
            <person name="Patil P.P."/>
            <person name="Midha S."/>
            <person name="Patil P.B."/>
        </authorList>
    </citation>
    <scope>NUCLEOTIDE SEQUENCE [LARGE SCALE GENOMIC DNA]</scope>
    <source>
        <strain evidence="9 10">DSM 21508</strain>
    </source>
</reference>
<dbReference type="RefSeq" id="WP_057507059.1">
    <property type="nucleotide sequence ID" value="NZ_JANUEG010000007.1"/>
</dbReference>
<comment type="similarity">
    <text evidence="4">Belongs to the SctE/SipB/YopB family.</text>
</comment>
<feature type="transmembrane region" description="Helical" evidence="6">
    <location>
        <begin position="330"/>
        <end position="350"/>
    </location>
</feature>
<dbReference type="GO" id="GO:0033644">
    <property type="term" value="C:host cell membrane"/>
    <property type="evidence" value="ECO:0007669"/>
    <property type="project" value="UniProtKB-SubCell"/>
</dbReference>
<dbReference type="AlphaFoldDB" id="A0A0R0D4Y8"/>
<feature type="transmembrane region" description="Helical" evidence="6">
    <location>
        <begin position="410"/>
        <end position="430"/>
    </location>
</feature>
<evidence type="ECO:0000259" key="8">
    <source>
        <dbReference type="Pfam" id="PF16535"/>
    </source>
</evidence>
<feature type="domain" description="IpaB/BipB/SctE N-terminal" evidence="8">
    <location>
        <begin position="98"/>
        <end position="229"/>
    </location>
</feature>
<dbReference type="Gene3D" id="1.20.120.330">
    <property type="entry name" value="Nucleotidyltransferases domain 2"/>
    <property type="match status" value="1"/>
</dbReference>
<evidence type="ECO:0000256" key="3">
    <source>
        <dbReference type="ARBA" id="ARBA00023026"/>
    </source>
</evidence>
<keyword evidence="6" id="KW-0812">Transmembrane</keyword>
<feature type="coiled-coil region" evidence="5">
    <location>
        <begin position="293"/>
        <end position="320"/>
    </location>
</feature>
<evidence type="ECO:0000313" key="9">
    <source>
        <dbReference type="EMBL" id="KRG76645.1"/>
    </source>
</evidence>
<gene>
    <name evidence="9" type="ORF">ABB28_02275</name>
</gene>
<feature type="domain" description="Translocator protein BipB-like C-terminal" evidence="7">
    <location>
        <begin position="271"/>
        <end position="549"/>
    </location>
</feature>
<evidence type="ECO:0000313" key="10">
    <source>
        <dbReference type="Proteomes" id="UP000051386"/>
    </source>
</evidence>
<keyword evidence="5" id="KW-0175">Coiled coil</keyword>
<evidence type="ECO:0000259" key="7">
    <source>
        <dbReference type="Pfam" id="PF04888"/>
    </source>
</evidence>
<keyword evidence="6" id="KW-1133">Transmembrane helix</keyword>
<dbReference type="Pfam" id="PF16535">
    <property type="entry name" value="T3SSipB"/>
    <property type="match status" value="1"/>
</dbReference>
<comment type="caution">
    <text evidence="9">The sequence shown here is derived from an EMBL/GenBank/DDBJ whole genome shotgun (WGS) entry which is preliminary data.</text>
</comment>
<feature type="coiled-coil region" evidence="5">
    <location>
        <begin position="169"/>
        <end position="220"/>
    </location>
</feature>
<dbReference type="InterPro" id="IPR032391">
    <property type="entry name" value="IpaB/BipB/SctE_N"/>
</dbReference>
<evidence type="ECO:0000256" key="4">
    <source>
        <dbReference type="ARBA" id="ARBA00035640"/>
    </source>
</evidence>
<comment type="subcellular location">
    <subcellularLocation>
        <location evidence="1">Host membrane</location>
        <topology evidence="1">Multi-pass membrane protein</topology>
    </subcellularLocation>
</comment>
<protein>
    <submittedName>
        <fullName evidence="9">Uncharacterized protein</fullName>
    </submittedName>
</protein>
<dbReference type="InterPro" id="IPR006972">
    <property type="entry name" value="BipB-like_C"/>
</dbReference>
<keyword evidence="10" id="KW-1185">Reference proteome</keyword>
<accession>A0A0R0D4Y8</accession>
<evidence type="ECO:0000256" key="5">
    <source>
        <dbReference type="SAM" id="Coils"/>
    </source>
</evidence>
<dbReference type="Pfam" id="PF04888">
    <property type="entry name" value="SseC"/>
    <property type="match status" value="1"/>
</dbReference>
<evidence type="ECO:0000256" key="2">
    <source>
        <dbReference type="ARBA" id="ARBA00022870"/>
    </source>
</evidence>
<evidence type="ECO:0000256" key="6">
    <source>
        <dbReference type="SAM" id="Phobius"/>
    </source>
</evidence>
<keyword evidence="6" id="KW-0472">Membrane</keyword>
<keyword evidence="2" id="KW-1043">Host membrane</keyword>